<keyword evidence="5" id="KW-1185">Reference proteome</keyword>
<reference evidence="4 5" key="1">
    <citation type="submission" date="2016-11" db="EMBL/GenBank/DDBJ databases">
        <authorList>
            <person name="Jaros S."/>
            <person name="Januszkiewicz K."/>
            <person name="Wedrychowicz H."/>
        </authorList>
    </citation>
    <scope>NUCLEOTIDE SEQUENCE [LARGE SCALE GENOMIC DNA]</scope>
    <source>
        <strain evidence="4 5">DSM 26910</strain>
    </source>
</reference>
<dbReference type="EMBL" id="FQUM01000001">
    <property type="protein sequence ID" value="SHE43610.1"/>
    <property type="molecule type" value="Genomic_DNA"/>
</dbReference>
<feature type="domain" description="D-isomer specific 2-hydroxyacid dehydrogenase NAD-binding" evidence="3">
    <location>
        <begin position="128"/>
        <end position="250"/>
    </location>
</feature>
<dbReference type="Proteomes" id="UP000184164">
    <property type="component" value="Unassembled WGS sequence"/>
</dbReference>
<dbReference type="Gene3D" id="3.40.50.720">
    <property type="entry name" value="NAD(P)-binding Rossmann-like Domain"/>
    <property type="match status" value="2"/>
</dbReference>
<evidence type="ECO:0000256" key="1">
    <source>
        <dbReference type="RuleBase" id="RU003719"/>
    </source>
</evidence>
<evidence type="ECO:0000313" key="5">
    <source>
        <dbReference type="Proteomes" id="UP000184164"/>
    </source>
</evidence>
<dbReference type="SUPFAM" id="SSF51735">
    <property type="entry name" value="NAD(P)-binding Rossmann-fold domains"/>
    <property type="match status" value="1"/>
</dbReference>
<dbReference type="PANTHER" id="PTHR42938">
    <property type="entry name" value="FORMATE DEHYDROGENASE 1"/>
    <property type="match status" value="1"/>
</dbReference>
<gene>
    <name evidence="4" type="ORF">SAMN05444274_101355</name>
</gene>
<organism evidence="4 5">
    <name type="scientific">Mariniphaga anaerophila</name>
    <dbReference type="NCBI Taxonomy" id="1484053"/>
    <lineage>
        <taxon>Bacteria</taxon>
        <taxon>Pseudomonadati</taxon>
        <taxon>Bacteroidota</taxon>
        <taxon>Bacteroidia</taxon>
        <taxon>Marinilabiliales</taxon>
        <taxon>Prolixibacteraceae</taxon>
        <taxon>Mariniphaga</taxon>
    </lineage>
</organism>
<dbReference type="GO" id="GO:0016616">
    <property type="term" value="F:oxidoreductase activity, acting on the CH-OH group of donors, NAD or NADP as acceptor"/>
    <property type="evidence" value="ECO:0007669"/>
    <property type="project" value="InterPro"/>
</dbReference>
<feature type="domain" description="D-isomer specific 2-hydroxyacid dehydrogenase catalytic" evidence="2">
    <location>
        <begin position="21"/>
        <end position="307"/>
    </location>
</feature>
<sequence>MRKILVATEKPFAPVAIKKISKIFEKEEKEYDLVLLENYTDRSQLLQAVADADALIVRSDKVDAEVFDVAPKLKIVVRAGAGYDNVDCSAATAKGVVVMNTPGQNSNAVAELAIGLAILGIREMFSGKPGSELRGRTLGLHGFGYVARNVFRIARALGMKVIVYTRYSKGAAAAIGLKVTKSLEQLYEKSDVVSIHVPARGEHIKSVSYQVMKHLKDGAVIVNTARKEVVNEPDLVKIMEEKPNIKYMSDLTPDCEKEFAEKFSGRYFFTPKKAGAQTAEANINAGVAAAEQIVAFFEKGDTSYQVNK</sequence>
<dbReference type="RefSeq" id="WP_072998350.1">
    <property type="nucleotide sequence ID" value="NZ_FQUM01000001.1"/>
</dbReference>
<dbReference type="InterPro" id="IPR036291">
    <property type="entry name" value="NAD(P)-bd_dom_sf"/>
</dbReference>
<comment type="similarity">
    <text evidence="1">Belongs to the D-isomer specific 2-hydroxyacid dehydrogenase family.</text>
</comment>
<dbReference type="GO" id="GO:0051287">
    <property type="term" value="F:NAD binding"/>
    <property type="evidence" value="ECO:0007669"/>
    <property type="project" value="InterPro"/>
</dbReference>
<evidence type="ECO:0000259" key="3">
    <source>
        <dbReference type="Pfam" id="PF02826"/>
    </source>
</evidence>
<dbReference type="InterPro" id="IPR006140">
    <property type="entry name" value="D-isomer_DH_NAD-bd"/>
</dbReference>
<protein>
    <submittedName>
        <fullName evidence="4">D-3-phosphoglycerate dehydrogenase</fullName>
    </submittedName>
</protein>
<accession>A0A1M4TGJ3</accession>
<dbReference type="OrthoDB" id="9777288at2"/>
<proteinExistence type="inferred from homology"/>
<dbReference type="SUPFAM" id="SSF52283">
    <property type="entry name" value="Formate/glycerate dehydrogenase catalytic domain-like"/>
    <property type="match status" value="1"/>
</dbReference>
<dbReference type="Pfam" id="PF02826">
    <property type="entry name" value="2-Hacid_dh_C"/>
    <property type="match status" value="1"/>
</dbReference>
<dbReference type="STRING" id="1484053.SAMN05444274_101355"/>
<dbReference type="InterPro" id="IPR006139">
    <property type="entry name" value="D-isomer_2_OHA_DH_cat_dom"/>
</dbReference>
<dbReference type="PANTHER" id="PTHR42938:SF47">
    <property type="entry name" value="HYDROXYPYRUVATE REDUCTASE"/>
    <property type="match status" value="1"/>
</dbReference>
<name>A0A1M4TGJ3_9BACT</name>
<dbReference type="AlphaFoldDB" id="A0A1M4TGJ3"/>
<evidence type="ECO:0000259" key="2">
    <source>
        <dbReference type="Pfam" id="PF00389"/>
    </source>
</evidence>
<evidence type="ECO:0000313" key="4">
    <source>
        <dbReference type="EMBL" id="SHE43610.1"/>
    </source>
</evidence>
<dbReference type="Pfam" id="PF00389">
    <property type="entry name" value="2-Hacid_dh"/>
    <property type="match status" value="1"/>
</dbReference>
<keyword evidence="1" id="KW-0560">Oxidoreductase</keyword>